<keyword evidence="6" id="KW-0044">Antibiotic</keyword>
<evidence type="ECO:0000256" key="5">
    <source>
        <dbReference type="ARBA" id="ARBA00022801"/>
    </source>
</evidence>
<keyword evidence="10" id="KW-1185">Reference proteome</keyword>
<dbReference type="InterPro" id="IPR037146">
    <property type="entry name" value="Colicin/pyocin_DNase_dom_sf"/>
</dbReference>
<evidence type="ECO:0000256" key="2">
    <source>
        <dbReference type="ARBA" id="ARBA00022529"/>
    </source>
</evidence>
<evidence type="ECO:0000256" key="3">
    <source>
        <dbReference type="ARBA" id="ARBA00022722"/>
    </source>
</evidence>
<dbReference type="InterPro" id="IPR016128">
    <property type="entry name" value="Pyosin/cloacin_T_dom"/>
</dbReference>
<keyword evidence="5" id="KW-0378">Hydrolase</keyword>
<protein>
    <submittedName>
        <fullName evidence="9">S-type pyocin domain-containing protein</fullName>
    </submittedName>
</protein>
<dbReference type="SUPFAM" id="SSF54060">
    <property type="entry name" value="His-Me finger endonucleases"/>
    <property type="match status" value="1"/>
</dbReference>
<sequence length="726" mass="78963">MGNPNTLHLTEGLWITARAPDRVPLKPLPGGGGGPGFGGWGLDAGRPRGTGGPSRFVRDPGWRSVFGEEQHSVDATHAELYASELKQLGKQIETERAVIAQLAGSGSGPHHQRHQQLLTANLQERRSDYLKLVPLATSFYGAIPFYKRYDSFSSRLNDEGAFALSSSGEAWARNIWLTYNASVDAAYRLHITAATNQALTSELPELAYQVDRLELEQQSVDLPKAVERRTAQIQSELQIGFDCLPNFLQHEIVESAAVREAEAQSKTLEAYRGASIALMEAKRNIVPAFRKSNPNIRGPLSKPQVEALQHLVDEQRTRRAGPLWADYHRALSLTEQIRHLQVFSNTLANLLQRAIEAEQLQATQQSERNRIRYASGATAPAITPIGTTSFAIPDIAYTALRGSVRTAVKGAIERVVASTPSVLVGTLALLWPSSLGNSERRYLTSIPLTDLSPPDGPDLGGMAASAQALDLPYLLAGVEEADRLDLYIVPGGKSIPVREAVFDAERQVFSLALDNPQRILTWTPAIAPGSQDGSSTSLPTVSPGTVIYGGSSLDPVNNESQGYPDLDLLDQERLIVTFPIDSGLPPILVVFKSPRYEPGVATGLGATVEGIWLAEETRGTGAEIPSQVADAIRGKEFRDFDAFRGELWKVIANTPALSKQFNPTNNKLMSRGYAPKARIADHHKGHATFILHHVTPISQGGAVYDIENIRVVTPKAHNKIHYGTSQ</sequence>
<evidence type="ECO:0000256" key="6">
    <source>
        <dbReference type="ARBA" id="ARBA00023022"/>
    </source>
</evidence>
<dbReference type="SUPFAM" id="SSF69369">
    <property type="entry name" value="Cloacin translocation domain"/>
    <property type="match status" value="1"/>
</dbReference>
<dbReference type="CDD" id="cd00085">
    <property type="entry name" value="HNHc"/>
    <property type="match status" value="1"/>
</dbReference>
<evidence type="ECO:0000259" key="8">
    <source>
        <dbReference type="SMART" id="SM00507"/>
    </source>
</evidence>
<feature type="domain" description="HNH nuclease" evidence="8">
    <location>
        <begin position="663"/>
        <end position="718"/>
    </location>
</feature>
<comment type="similarity">
    <text evidence="1">Belongs to the colicin/pyosin nuclease family.</text>
</comment>
<keyword evidence="2" id="KW-0929">Antimicrobial</keyword>
<dbReference type="Pfam" id="PF06958">
    <property type="entry name" value="Pyocin_S"/>
    <property type="match status" value="1"/>
</dbReference>
<dbReference type="Proteomes" id="UP001380290">
    <property type="component" value="Unassembled WGS sequence"/>
</dbReference>
<keyword evidence="3" id="KW-0540">Nuclease</keyword>
<organism evidence="9 10">
    <name type="scientific">Pseudomonas farsensis</name>
    <dbReference type="NCBI Taxonomy" id="2745492"/>
    <lineage>
        <taxon>Bacteria</taxon>
        <taxon>Pseudomonadati</taxon>
        <taxon>Pseudomonadota</taxon>
        <taxon>Gammaproteobacteria</taxon>
        <taxon>Pseudomonadales</taxon>
        <taxon>Pseudomonadaceae</taxon>
        <taxon>Pseudomonas</taxon>
    </lineage>
</organism>
<evidence type="ECO:0000313" key="10">
    <source>
        <dbReference type="Proteomes" id="UP001380290"/>
    </source>
</evidence>
<name>A0ABU8QSR5_9PSED</name>
<dbReference type="InterPro" id="IPR044925">
    <property type="entry name" value="His-Me_finger_sf"/>
</dbReference>
<keyword evidence="4" id="KW-0255">Endonuclease</keyword>
<dbReference type="EMBL" id="JBBHLC010000024">
    <property type="protein sequence ID" value="MEJ5863704.1"/>
    <property type="molecule type" value="Genomic_DNA"/>
</dbReference>
<evidence type="ECO:0000256" key="1">
    <source>
        <dbReference type="ARBA" id="ARBA00006811"/>
    </source>
</evidence>
<gene>
    <name evidence="9" type="ORF">V7S98_10755</name>
</gene>
<dbReference type="InterPro" id="IPR003615">
    <property type="entry name" value="HNH_nuc"/>
</dbReference>
<proteinExistence type="inferred from homology"/>
<dbReference type="InterPro" id="IPR036302">
    <property type="entry name" value="Pyosin/cloacin_T_dom_sf"/>
</dbReference>
<keyword evidence="7" id="KW-0078">Bacteriocin</keyword>
<comment type="caution">
    <text evidence="9">The sequence shown here is derived from an EMBL/GenBank/DDBJ whole genome shotgun (WGS) entry which is preliminary data.</text>
</comment>
<evidence type="ECO:0000256" key="4">
    <source>
        <dbReference type="ARBA" id="ARBA00022759"/>
    </source>
</evidence>
<reference evidence="9 10" key="1">
    <citation type="submission" date="2024-02" db="EMBL/GenBank/DDBJ databases">
        <title>Identification of pathogenicity and growth-promoting function of Pseudomonas putida variant.</title>
        <authorList>
            <person name="Sun J."/>
        </authorList>
    </citation>
    <scope>NUCLEOTIDE SEQUENCE [LARGE SCALE GENOMIC DNA]</scope>
    <source>
        <strain evidence="9 10">A03</strain>
    </source>
</reference>
<dbReference type="RefSeq" id="WP_339599240.1">
    <property type="nucleotide sequence ID" value="NZ_JBBHLC010000024.1"/>
</dbReference>
<evidence type="ECO:0000256" key="7">
    <source>
        <dbReference type="ARBA" id="ARBA00023048"/>
    </source>
</evidence>
<dbReference type="SMART" id="SM00507">
    <property type="entry name" value="HNHc"/>
    <property type="match status" value="1"/>
</dbReference>
<dbReference type="Gene3D" id="3.90.540.10">
    <property type="entry name" value="Colicin/pyocin, DNase domain"/>
    <property type="match status" value="1"/>
</dbReference>
<dbReference type="Pfam" id="PF21431">
    <property type="entry name" value="Col-Pyo_DNase"/>
    <property type="match status" value="1"/>
</dbReference>
<evidence type="ECO:0000313" key="9">
    <source>
        <dbReference type="EMBL" id="MEJ5863704.1"/>
    </source>
</evidence>
<accession>A0ABU8QSR5</accession>